<dbReference type="Pfam" id="PF00328">
    <property type="entry name" value="His_Phos_2"/>
    <property type="match status" value="1"/>
</dbReference>
<keyword evidence="4" id="KW-1185">Reference proteome</keyword>
<dbReference type="Proteomes" id="UP000799770">
    <property type="component" value="Unassembled WGS sequence"/>
</dbReference>
<dbReference type="CDD" id="cd07061">
    <property type="entry name" value="HP_HAP_like"/>
    <property type="match status" value="1"/>
</dbReference>
<feature type="transmembrane region" description="Helical" evidence="2">
    <location>
        <begin position="21"/>
        <end position="42"/>
    </location>
</feature>
<organism evidence="3 4">
    <name type="scientific">Lophiotrema nucula</name>
    <dbReference type="NCBI Taxonomy" id="690887"/>
    <lineage>
        <taxon>Eukaryota</taxon>
        <taxon>Fungi</taxon>
        <taxon>Dikarya</taxon>
        <taxon>Ascomycota</taxon>
        <taxon>Pezizomycotina</taxon>
        <taxon>Dothideomycetes</taxon>
        <taxon>Pleosporomycetidae</taxon>
        <taxon>Pleosporales</taxon>
        <taxon>Lophiotremataceae</taxon>
        <taxon>Lophiotrema</taxon>
    </lineage>
</organism>
<dbReference type="GO" id="GO:0003993">
    <property type="term" value="F:acid phosphatase activity"/>
    <property type="evidence" value="ECO:0007669"/>
    <property type="project" value="TreeGrafter"/>
</dbReference>
<dbReference type="SUPFAM" id="SSF53254">
    <property type="entry name" value="Phosphoglycerate mutase-like"/>
    <property type="match status" value="1"/>
</dbReference>
<dbReference type="InterPro" id="IPR000560">
    <property type="entry name" value="His_Pase_clade-2"/>
</dbReference>
<sequence length="551" mass="61901">MLPARQTPEPSTPMVLPPAKIATSFLVLAAFVALFATKWGYFTLCPETCTNCPHSGYFEYECAGRPHQSSWSSWWHPHHAVEKERHHSSRAQRAGATTKDWNILYYLGGNGPWVEKVHNVVEGGIAVPDGCKVEQIHMMARHAERYPVGKASERIRSLHHKLKTSEKTLEGDLAFVNNWQLFWSDEHNGHLTTTGPFSGTLGAFTTGVRLRTRYHDLIDQAQTGVGKIRFWASDSARVIDTARYFAVGFFGLNWTNIAHLEVIPETSDRGGDTLTPGDTCPEYLDDREEGYDKGARLTELYRSNYLNATRERFLNQNPSIEFNDEHLFAMQEICGFETTVRGSSPWCDAFTQDEFISFEYARDLLHYYRSGPGTKYAGTMGWLWLNATTNLMLEGHSAGPLFLSFVHDGDIAPMITALDIINEDEHLPITHIPQKRRWRKSQVAPMGGRVIFEMLSCGVEESREKYVRININDGITALPDCQSGPGQSCPLDDFVAKMKRRGEELGDFREKCGLSDDAADRITFLHQKAVVGSSQPEAGWLVSSAIDTSDP</sequence>
<evidence type="ECO:0000256" key="2">
    <source>
        <dbReference type="SAM" id="Phobius"/>
    </source>
</evidence>
<dbReference type="PANTHER" id="PTHR20963">
    <property type="entry name" value="MULTIPLE INOSITOL POLYPHOSPHATE PHOSPHATASE-RELATED"/>
    <property type="match status" value="1"/>
</dbReference>
<name>A0A6A5ZDK7_9PLEO</name>
<keyword evidence="1" id="KW-0378">Hydrolase</keyword>
<dbReference type="GO" id="GO:0009277">
    <property type="term" value="C:fungal-type cell wall"/>
    <property type="evidence" value="ECO:0007669"/>
    <property type="project" value="TreeGrafter"/>
</dbReference>
<proteinExistence type="predicted"/>
<dbReference type="PANTHER" id="PTHR20963:SF18">
    <property type="entry name" value="ACID PHOSPHATASE PHO11-RELATED"/>
    <property type="match status" value="1"/>
</dbReference>
<gene>
    <name evidence="3" type="ORF">BDV96DRAFT_572297</name>
</gene>
<protein>
    <submittedName>
        <fullName evidence="3">Histidine phosphatase superfamily</fullName>
    </submittedName>
</protein>
<dbReference type="Gene3D" id="3.40.50.1240">
    <property type="entry name" value="Phosphoglycerate mutase-like"/>
    <property type="match status" value="1"/>
</dbReference>
<evidence type="ECO:0000256" key="1">
    <source>
        <dbReference type="ARBA" id="ARBA00022801"/>
    </source>
</evidence>
<keyword evidence="2" id="KW-0812">Transmembrane</keyword>
<dbReference type="OrthoDB" id="6509975at2759"/>
<dbReference type="EMBL" id="ML977320">
    <property type="protein sequence ID" value="KAF2116521.1"/>
    <property type="molecule type" value="Genomic_DNA"/>
</dbReference>
<keyword evidence="2" id="KW-0472">Membrane</keyword>
<keyword evidence="2" id="KW-1133">Transmembrane helix</keyword>
<dbReference type="AlphaFoldDB" id="A0A6A5ZDK7"/>
<evidence type="ECO:0000313" key="4">
    <source>
        <dbReference type="Proteomes" id="UP000799770"/>
    </source>
</evidence>
<reference evidence="3" key="1">
    <citation type="journal article" date="2020" name="Stud. Mycol.">
        <title>101 Dothideomycetes genomes: a test case for predicting lifestyles and emergence of pathogens.</title>
        <authorList>
            <person name="Haridas S."/>
            <person name="Albert R."/>
            <person name="Binder M."/>
            <person name="Bloem J."/>
            <person name="Labutti K."/>
            <person name="Salamov A."/>
            <person name="Andreopoulos B."/>
            <person name="Baker S."/>
            <person name="Barry K."/>
            <person name="Bills G."/>
            <person name="Bluhm B."/>
            <person name="Cannon C."/>
            <person name="Castanera R."/>
            <person name="Culley D."/>
            <person name="Daum C."/>
            <person name="Ezra D."/>
            <person name="Gonzalez J."/>
            <person name="Henrissat B."/>
            <person name="Kuo A."/>
            <person name="Liang C."/>
            <person name="Lipzen A."/>
            <person name="Lutzoni F."/>
            <person name="Magnuson J."/>
            <person name="Mondo S."/>
            <person name="Nolan M."/>
            <person name="Ohm R."/>
            <person name="Pangilinan J."/>
            <person name="Park H.-J."/>
            <person name="Ramirez L."/>
            <person name="Alfaro M."/>
            <person name="Sun H."/>
            <person name="Tritt A."/>
            <person name="Yoshinaga Y."/>
            <person name="Zwiers L.-H."/>
            <person name="Turgeon B."/>
            <person name="Goodwin S."/>
            <person name="Spatafora J."/>
            <person name="Crous P."/>
            <person name="Grigoriev I."/>
        </authorList>
    </citation>
    <scope>NUCLEOTIDE SEQUENCE</scope>
    <source>
        <strain evidence="3">CBS 627.86</strain>
    </source>
</reference>
<evidence type="ECO:0000313" key="3">
    <source>
        <dbReference type="EMBL" id="KAF2116521.1"/>
    </source>
</evidence>
<accession>A0A6A5ZDK7</accession>
<dbReference type="InterPro" id="IPR029033">
    <property type="entry name" value="His_PPase_superfam"/>
</dbReference>